<dbReference type="RefSeq" id="WP_013102744.1">
    <property type="nucleotide sequence ID" value="NC_014136.1"/>
</dbReference>
<evidence type="ECO:0000313" key="2">
    <source>
        <dbReference type="EMBL" id="ADG40147.1"/>
    </source>
</evidence>
<dbReference type="CDD" id="cd04301">
    <property type="entry name" value="NAT_SF"/>
    <property type="match status" value="1"/>
</dbReference>
<dbReference type="Pfam" id="PF00583">
    <property type="entry name" value="Acetyltransf_1"/>
    <property type="match status" value="1"/>
</dbReference>
<keyword evidence="2" id="KW-0808">Transferase</keyword>
<protein>
    <submittedName>
        <fullName evidence="2">Acetyltransferase (Putative)</fullName>
    </submittedName>
</protein>
<dbReference type="PATRIC" id="fig|762051.18.peg.609"/>
<dbReference type="InterPro" id="IPR016181">
    <property type="entry name" value="Acyl_CoA_acyltransferase"/>
</dbReference>
<evidence type="ECO:0000313" key="3">
    <source>
        <dbReference type="Proteomes" id="UP000002362"/>
    </source>
</evidence>
<dbReference type="PROSITE" id="PS51186">
    <property type="entry name" value="GNAT"/>
    <property type="match status" value="1"/>
</dbReference>
<proteinExistence type="predicted"/>
<feature type="domain" description="N-acetyltransferase" evidence="1">
    <location>
        <begin position="13"/>
        <end position="151"/>
    </location>
</feature>
<dbReference type="OrthoDB" id="9788755at2"/>
<name>D5T1J8_LEUKI</name>
<dbReference type="SUPFAM" id="SSF55729">
    <property type="entry name" value="Acyl-CoA N-acyltransferases (Nat)"/>
    <property type="match status" value="1"/>
</dbReference>
<accession>D5T1J8</accession>
<dbReference type="HOGENOM" id="CLU_013985_21_3_9"/>
<reference evidence="2 3" key="1">
    <citation type="journal article" date="2010" name="J. Bacteriol.">
        <title>Complete genome sequence analysis of Leuconostoc kimchii IMSNU 11154.</title>
        <authorList>
            <person name="Oh H.M."/>
            <person name="Cho Y.J."/>
            <person name="Kim B.K."/>
            <person name="Roe J.H."/>
            <person name="Kang S.O."/>
            <person name="Nahm B.H."/>
            <person name="Jeong G."/>
            <person name="Han H.U."/>
            <person name="Chun J."/>
        </authorList>
    </citation>
    <scope>NUCLEOTIDE SEQUENCE [LARGE SCALE GENOMIC DNA]</scope>
    <source>
        <strain evidence="3">IMSNU 11154 / KCTC 2386 / IH25</strain>
    </source>
</reference>
<sequence length="152" mass="17559">MSNQTTILQNKFLKLRAMQPNDSDELSRIYLDDRVNYFPWVKQPKLTDFGLAILGEKVEIAMLDTEIVGFASLSEWDSFLHLLFIKEGKHNQGIGAVLLNWARETAQQPLELKVVTDNKNAQRFYEREGFSIVAHSNLSKPRNVTYRDDRNS</sequence>
<evidence type="ECO:0000259" key="1">
    <source>
        <dbReference type="PROSITE" id="PS51186"/>
    </source>
</evidence>
<organism evidence="2 3">
    <name type="scientific">Leuconostoc kimchii (strain IMSNU 11154 / KCTC 2386 / IH25)</name>
    <dbReference type="NCBI Taxonomy" id="762051"/>
    <lineage>
        <taxon>Bacteria</taxon>
        <taxon>Bacillati</taxon>
        <taxon>Bacillota</taxon>
        <taxon>Bacilli</taxon>
        <taxon>Lactobacillales</taxon>
        <taxon>Lactobacillaceae</taxon>
        <taxon>Leuconostoc</taxon>
    </lineage>
</organism>
<dbReference type="AlphaFoldDB" id="D5T1J8"/>
<dbReference type="GO" id="GO:0016747">
    <property type="term" value="F:acyltransferase activity, transferring groups other than amino-acyl groups"/>
    <property type="evidence" value="ECO:0007669"/>
    <property type="project" value="InterPro"/>
</dbReference>
<gene>
    <name evidence="2" type="ordered locus">LKI_03025</name>
</gene>
<dbReference type="Proteomes" id="UP000002362">
    <property type="component" value="Chromosome"/>
</dbReference>
<dbReference type="EMBL" id="CP001758">
    <property type="protein sequence ID" value="ADG40147.1"/>
    <property type="molecule type" value="Genomic_DNA"/>
</dbReference>
<dbReference type="STRING" id="762051.LKI_03025"/>
<dbReference type="InterPro" id="IPR000182">
    <property type="entry name" value="GNAT_dom"/>
</dbReference>
<dbReference type="eggNOG" id="COG0456">
    <property type="taxonomic scope" value="Bacteria"/>
</dbReference>
<dbReference type="Gene3D" id="3.40.630.30">
    <property type="match status" value="1"/>
</dbReference>
<dbReference type="KEGG" id="lki:LKI_03025"/>